<evidence type="ECO:0000256" key="11">
    <source>
        <dbReference type="ARBA" id="ARBA00048116"/>
    </source>
</evidence>
<dbReference type="GO" id="GO:0004017">
    <property type="term" value="F:AMP kinase activity"/>
    <property type="evidence" value="ECO:0007669"/>
    <property type="project" value="UniProtKB-EC"/>
</dbReference>
<dbReference type="GO" id="GO:0005524">
    <property type="term" value="F:ATP binding"/>
    <property type="evidence" value="ECO:0007669"/>
    <property type="project" value="UniProtKB-KW"/>
</dbReference>
<evidence type="ECO:0000313" key="13">
    <source>
        <dbReference type="EMBL" id="QDZ23695.1"/>
    </source>
</evidence>
<dbReference type="SUPFAM" id="SSF52540">
    <property type="entry name" value="P-loop containing nucleoside triphosphate hydrolases"/>
    <property type="match status" value="1"/>
</dbReference>
<name>A0A5B8MVR1_9CHLO</name>
<proteinExistence type="inferred from homology"/>
<evidence type="ECO:0000256" key="7">
    <source>
        <dbReference type="ARBA" id="ARBA00022777"/>
    </source>
</evidence>
<keyword evidence="6" id="KW-0547">Nucleotide-binding</keyword>
<evidence type="ECO:0000313" key="14">
    <source>
        <dbReference type="Proteomes" id="UP000316726"/>
    </source>
</evidence>
<protein>
    <recommendedName>
        <fullName evidence="3">adenylate kinase</fullName>
        <ecNumber evidence="3">2.7.4.3</ecNumber>
    </recommendedName>
</protein>
<accession>A0A5B8MVR1</accession>
<dbReference type="AlphaFoldDB" id="A0A5B8MVR1"/>
<dbReference type="Pfam" id="PF00406">
    <property type="entry name" value="ADK"/>
    <property type="match status" value="1"/>
</dbReference>
<gene>
    <name evidence="13" type="ORF">A3770_11p62130</name>
</gene>
<dbReference type="NCBIfam" id="TIGR01359">
    <property type="entry name" value="UMP_CMP_kin_fam"/>
    <property type="match status" value="1"/>
</dbReference>
<evidence type="ECO:0000256" key="9">
    <source>
        <dbReference type="ARBA" id="ARBA00022975"/>
    </source>
</evidence>
<dbReference type="Proteomes" id="UP000316726">
    <property type="component" value="Chromosome 11"/>
</dbReference>
<dbReference type="CDD" id="cd01428">
    <property type="entry name" value="ADK"/>
    <property type="match status" value="1"/>
</dbReference>
<evidence type="ECO:0000256" key="3">
    <source>
        <dbReference type="ARBA" id="ARBA00012955"/>
    </source>
</evidence>
<dbReference type="PANTHER" id="PTHR23359">
    <property type="entry name" value="NUCLEOTIDE KINASE"/>
    <property type="match status" value="1"/>
</dbReference>
<keyword evidence="14" id="KW-1185">Reference proteome</keyword>
<dbReference type="GO" id="GO:0006207">
    <property type="term" value="P:'de novo' pyrimidine nucleobase biosynthetic process"/>
    <property type="evidence" value="ECO:0007669"/>
    <property type="project" value="InterPro"/>
</dbReference>
<dbReference type="InterPro" id="IPR000850">
    <property type="entry name" value="Adenylat/UMP-CMP_kin"/>
</dbReference>
<keyword evidence="5 12" id="KW-0808">Transferase</keyword>
<evidence type="ECO:0000256" key="2">
    <source>
        <dbReference type="ARBA" id="ARBA00007220"/>
    </source>
</evidence>
<dbReference type="EMBL" id="CP031044">
    <property type="protein sequence ID" value="QDZ23695.1"/>
    <property type="molecule type" value="Genomic_DNA"/>
</dbReference>
<dbReference type="InterPro" id="IPR033690">
    <property type="entry name" value="Adenylat_kinase_CS"/>
</dbReference>
<keyword evidence="10" id="KW-0539">Nucleus</keyword>
<comment type="catalytic activity">
    <reaction evidence="11">
        <text>UMP + ATP = UDP + ADP</text>
        <dbReference type="Rhea" id="RHEA:24400"/>
        <dbReference type="ChEBI" id="CHEBI:30616"/>
        <dbReference type="ChEBI" id="CHEBI:57865"/>
        <dbReference type="ChEBI" id="CHEBI:58223"/>
        <dbReference type="ChEBI" id="CHEBI:456216"/>
        <dbReference type="EC" id="2.7.4.14"/>
    </reaction>
</comment>
<evidence type="ECO:0000256" key="5">
    <source>
        <dbReference type="ARBA" id="ARBA00022679"/>
    </source>
</evidence>
<keyword evidence="4" id="KW-0963">Cytoplasm</keyword>
<evidence type="ECO:0000256" key="10">
    <source>
        <dbReference type="ARBA" id="ARBA00023242"/>
    </source>
</evidence>
<keyword evidence="9" id="KW-0665">Pyrimidine biosynthesis</keyword>
<evidence type="ECO:0000256" key="1">
    <source>
        <dbReference type="ARBA" id="ARBA00004496"/>
    </source>
</evidence>
<dbReference type="PROSITE" id="PS00113">
    <property type="entry name" value="ADENYLATE_KINASE"/>
    <property type="match status" value="1"/>
</dbReference>
<dbReference type="EC" id="2.7.4.3" evidence="3"/>
<reference evidence="13 14" key="1">
    <citation type="submission" date="2018-07" db="EMBL/GenBank/DDBJ databases">
        <title>The complete nuclear genome of the prasinophyte Chloropicon primus (CCMP1205).</title>
        <authorList>
            <person name="Pombert J.-F."/>
            <person name="Otis C."/>
            <person name="Turmel M."/>
            <person name="Lemieux C."/>
        </authorList>
    </citation>
    <scope>NUCLEOTIDE SEQUENCE [LARGE SCALE GENOMIC DNA]</scope>
    <source>
        <strain evidence="13 14">CCMP1205</strain>
    </source>
</reference>
<dbReference type="InterPro" id="IPR027417">
    <property type="entry name" value="P-loop_NTPase"/>
</dbReference>
<dbReference type="HAMAP" id="MF_00235">
    <property type="entry name" value="Adenylate_kinase_Adk"/>
    <property type="match status" value="1"/>
</dbReference>
<comment type="similarity">
    <text evidence="2 12">Belongs to the adenylate kinase family.</text>
</comment>
<dbReference type="STRING" id="1764295.A0A5B8MVR1"/>
<keyword evidence="8" id="KW-0067">ATP-binding</keyword>
<dbReference type="Gene3D" id="3.40.50.300">
    <property type="entry name" value="P-loop containing nucleotide triphosphate hydrolases"/>
    <property type="match status" value="1"/>
</dbReference>
<dbReference type="FunFam" id="3.40.50.300:FF:000315">
    <property type="entry name" value="Adenylate kinase 1"/>
    <property type="match status" value="1"/>
</dbReference>
<keyword evidence="7 12" id="KW-0418">Kinase</keyword>
<organism evidence="13 14">
    <name type="scientific">Chloropicon primus</name>
    <dbReference type="NCBI Taxonomy" id="1764295"/>
    <lineage>
        <taxon>Eukaryota</taxon>
        <taxon>Viridiplantae</taxon>
        <taxon>Chlorophyta</taxon>
        <taxon>Chloropicophyceae</taxon>
        <taxon>Chloropicales</taxon>
        <taxon>Chloropicaceae</taxon>
        <taxon>Chloropicon</taxon>
    </lineage>
</organism>
<sequence length="218" mass="23669">MGCFFSKVVKGEGDEPKEPSVEVASDAQIIFVLGGPGSGKGTQCDLIIEKYGFSHYSAGDLLRAEVASGSEMGKDLEATMKEGKLVASSVTIALLKKAIANACEAGKRKFLVDGFPRALDQAEEFEGKVLPCKLVLFFSCPMKVLQKRLLKRAKTSGRADDNKETIQKRFDTFLNTSMPVIDHYEKLGKVAKVSAEPAPEKVFKEVEKVMKANGFAPV</sequence>
<dbReference type="PRINTS" id="PR00094">
    <property type="entry name" value="ADENYLTKNASE"/>
</dbReference>
<evidence type="ECO:0000256" key="8">
    <source>
        <dbReference type="ARBA" id="ARBA00022840"/>
    </source>
</evidence>
<evidence type="ECO:0000256" key="6">
    <source>
        <dbReference type="ARBA" id="ARBA00022741"/>
    </source>
</evidence>
<evidence type="ECO:0000256" key="4">
    <source>
        <dbReference type="ARBA" id="ARBA00022490"/>
    </source>
</evidence>
<dbReference type="InterPro" id="IPR006266">
    <property type="entry name" value="UMP_CMP_kinase"/>
</dbReference>
<evidence type="ECO:0000256" key="12">
    <source>
        <dbReference type="RuleBase" id="RU003330"/>
    </source>
</evidence>
<dbReference type="GO" id="GO:0006221">
    <property type="term" value="P:pyrimidine nucleotide biosynthetic process"/>
    <property type="evidence" value="ECO:0007669"/>
    <property type="project" value="UniProtKB-KW"/>
</dbReference>
<dbReference type="OrthoDB" id="442176at2759"/>
<dbReference type="GO" id="GO:0005737">
    <property type="term" value="C:cytoplasm"/>
    <property type="evidence" value="ECO:0007669"/>
    <property type="project" value="UniProtKB-SubCell"/>
</dbReference>
<comment type="subcellular location">
    <subcellularLocation>
        <location evidence="1">Cytoplasm</location>
    </subcellularLocation>
</comment>